<dbReference type="AlphaFoldDB" id="A0A420YNT2"/>
<feature type="compositionally biased region" description="Pro residues" evidence="1">
    <location>
        <begin position="430"/>
        <end position="441"/>
    </location>
</feature>
<feature type="compositionally biased region" description="Low complexity" evidence="1">
    <location>
        <begin position="469"/>
        <end position="488"/>
    </location>
</feature>
<dbReference type="GO" id="GO:0046873">
    <property type="term" value="F:metal ion transmembrane transporter activity"/>
    <property type="evidence" value="ECO:0007669"/>
    <property type="project" value="InterPro"/>
</dbReference>
<evidence type="ECO:0000313" key="3">
    <source>
        <dbReference type="Proteomes" id="UP000275385"/>
    </source>
</evidence>
<keyword evidence="3" id="KW-1185">Reference proteome</keyword>
<proteinExistence type="predicted"/>
<feature type="compositionally biased region" description="Basic and acidic residues" evidence="1">
    <location>
        <begin position="503"/>
        <end position="520"/>
    </location>
</feature>
<dbReference type="STRING" id="177199.A0A420YNT2"/>
<dbReference type="EMBL" id="QVQW01000001">
    <property type="protein sequence ID" value="RKU49530.1"/>
    <property type="molecule type" value="Genomic_DNA"/>
</dbReference>
<feature type="compositionally biased region" description="Pro residues" evidence="1">
    <location>
        <begin position="587"/>
        <end position="601"/>
    </location>
</feature>
<feature type="compositionally biased region" description="Pro residues" evidence="1">
    <location>
        <begin position="610"/>
        <end position="627"/>
    </location>
</feature>
<feature type="compositionally biased region" description="Pro residues" evidence="1">
    <location>
        <begin position="547"/>
        <end position="564"/>
    </location>
</feature>
<accession>A0A420YNT2</accession>
<protein>
    <submittedName>
        <fullName evidence="2">Uncharacterized protein</fullName>
    </submittedName>
</protein>
<reference evidence="2 3" key="1">
    <citation type="submission" date="2018-08" db="EMBL/GenBank/DDBJ databases">
        <title>Draft genome of the lignicolous fungus Coniochaeta pulveracea.</title>
        <authorList>
            <person name="Borstlap C.J."/>
            <person name="De Witt R.N."/>
            <person name="Botha A."/>
            <person name="Volschenk H."/>
        </authorList>
    </citation>
    <scope>NUCLEOTIDE SEQUENCE [LARGE SCALE GENOMIC DNA]</scope>
    <source>
        <strain evidence="2 3">CAB683</strain>
    </source>
</reference>
<comment type="caution">
    <text evidence="2">The sequence shown here is derived from an EMBL/GenBank/DDBJ whole genome shotgun (WGS) entry which is preliminary data.</text>
</comment>
<evidence type="ECO:0000313" key="2">
    <source>
        <dbReference type="EMBL" id="RKU49530.1"/>
    </source>
</evidence>
<gene>
    <name evidence="2" type="ORF">DL546_008950</name>
</gene>
<feature type="region of interest" description="Disordered" evidence="1">
    <location>
        <begin position="407"/>
        <end position="648"/>
    </location>
</feature>
<evidence type="ECO:0000256" key="1">
    <source>
        <dbReference type="SAM" id="MobiDB-lite"/>
    </source>
</evidence>
<dbReference type="Pfam" id="PF01544">
    <property type="entry name" value="CorA"/>
    <property type="match status" value="1"/>
</dbReference>
<dbReference type="InterPro" id="IPR002523">
    <property type="entry name" value="MgTranspt_CorA/ZnTranspt_ZntB"/>
</dbReference>
<name>A0A420YNT2_9PEZI</name>
<organism evidence="2 3">
    <name type="scientific">Coniochaeta pulveracea</name>
    <dbReference type="NCBI Taxonomy" id="177199"/>
    <lineage>
        <taxon>Eukaryota</taxon>
        <taxon>Fungi</taxon>
        <taxon>Dikarya</taxon>
        <taxon>Ascomycota</taxon>
        <taxon>Pezizomycotina</taxon>
        <taxon>Sordariomycetes</taxon>
        <taxon>Sordariomycetidae</taxon>
        <taxon>Coniochaetales</taxon>
        <taxon>Coniochaetaceae</taxon>
        <taxon>Coniochaeta</taxon>
    </lineage>
</organism>
<dbReference type="GO" id="GO:0016020">
    <property type="term" value="C:membrane"/>
    <property type="evidence" value="ECO:0007669"/>
    <property type="project" value="InterPro"/>
</dbReference>
<sequence length="648" mass="73242">MSSISLLLPGRARGLEAEACQLHSVGSSFPIILPNVRHRDCGILVVERDDELSIDAIERRFAPEAFPSKMILDVGTDGVIQFPQETLPDSPKRDSWSVIRYRGLDGRTFKYEEGFETVGEKEIELDAKSDTAVGTWICERAVLGPGLEPSSLILLMFRSKEPEDQHHHHRNRRHVRDYAVRLQSYFNREPEMLRWIQENPLFIYVALYECFNSFQTILHQFERIYHDAAVNQEKNLYGVFGRCYQLNKGLINMSFCHPDVLMHKAAIKRIKQLNQVNDVFGIGRPLMGAKLELDLRLQDMELDLEDFEAHLGFISDRFKSAMDMEFNLSGERLNLIMMWFTGFTVLFTPVAFVAAVFALTDSDIVWFLIAGSCVLVISIAICLWAYSSIVNLGHRVKEKELRKLLHKLPYQETHKKSGPSDDPDEHPRRPGSPSPRPPMPPSHSRHDSHRRGSGYIPPPPGPPHHRRGSSSGSFTSSSSFSPPGASYRTRPEHILKTHGQTTRLDRPLISERHKKPEPSRQRTQSGIMMYSRRRTPLSSSIQRPVIQVPPPPRTRPKPHVPPYPYESGPSRPPNVTVLPSGSGPRHGGPPRPPQPPIPPLAPAVIIQDARPPPHAQQPPPARPPPPAISRSTSHSRRSSPESDEDYPR</sequence>
<dbReference type="Proteomes" id="UP000275385">
    <property type="component" value="Unassembled WGS sequence"/>
</dbReference>
<dbReference type="OrthoDB" id="5105648at2759"/>